<sequence length="269" mass="28530">MASVIGKLCIGALIVGAGGCHVEDDSTELRYVTSSSPEGGGEEDPGDSGEEDPGDGGDEHPEKDGGGESVCGYRTQTQGGWSTTCSGDNPGCMRDEYFDDVFPSPDYLVIGCGANRATFTDSQAVRKALPVGGDPRPLEQEEMKTYHGEDDPQFGTVLVGQALALSLNVGFSGVHEFVSQDLAPFPSLLIADEGSPCHGMSVQDVLDEVNHTLGDCYPILTPEEANVCATRINESFVDGEPHCSTWYRESPDPRLPLAVAPSRDVRTSK</sequence>
<protein>
    <submittedName>
        <fullName evidence="2">Uncharacterized protein</fullName>
    </submittedName>
</protein>
<keyword evidence="3" id="KW-1185">Reference proteome</keyword>
<evidence type="ECO:0000313" key="3">
    <source>
        <dbReference type="Proteomes" id="UP001217838"/>
    </source>
</evidence>
<organism evidence="2 3">
    <name type="scientific">Nannocystis radixulma</name>
    <dbReference type="NCBI Taxonomy" id="2995305"/>
    <lineage>
        <taxon>Bacteria</taxon>
        <taxon>Pseudomonadati</taxon>
        <taxon>Myxococcota</taxon>
        <taxon>Polyangia</taxon>
        <taxon>Nannocystales</taxon>
        <taxon>Nannocystaceae</taxon>
        <taxon>Nannocystis</taxon>
    </lineage>
</organism>
<dbReference type="EMBL" id="JAQNDN010000001">
    <property type="protein sequence ID" value="MDC0666239.1"/>
    <property type="molecule type" value="Genomic_DNA"/>
</dbReference>
<feature type="compositionally biased region" description="Acidic residues" evidence="1">
    <location>
        <begin position="40"/>
        <end position="56"/>
    </location>
</feature>
<feature type="region of interest" description="Disordered" evidence="1">
    <location>
        <begin position="30"/>
        <end position="74"/>
    </location>
</feature>
<dbReference type="Proteomes" id="UP001217838">
    <property type="component" value="Unassembled WGS sequence"/>
</dbReference>
<evidence type="ECO:0000313" key="2">
    <source>
        <dbReference type="EMBL" id="MDC0666239.1"/>
    </source>
</evidence>
<feature type="compositionally biased region" description="Basic and acidic residues" evidence="1">
    <location>
        <begin position="57"/>
        <end position="66"/>
    </location>
</feature>
<dbReference type="RefSeq" id="WP_271993705.1">
    <property type="nucleotide sequence ID" value="NZ_JAQNDN010000001.1"/>
</dbReference>
<proteinExistence type="predicted"/>
<comment type="caution">
    <text evidence="2">The sequence shown here is derived from an EMBL/GenBank/DDBJ whole genome shotgun (WGS) entry which is preliminary data.</text>
</comment>
<reference evidence="2 3" key="1">
    <citation type="submission" date="2022-11" db="EMBL/GenBank/DDBJ databases">
        <title>Minimal conservation of predation-associated metabolite biosynthetic gene clusters underscores biosynthetic potential of Myxococcota including descriptions for ten novel species: Archangium lansinium sp. nov., Myxococcus landrumus sp. nov., Nannocystis bai.</title>
        <authorList>
            <person name="Ahearne A."/>
            <person name="Stevens C."/>
            <person name="Dowd S."/>
        </authorList>
    </citation>
    <scope>NUCLEOTIDE SEQUENCE [LARGE SCALE GENOMIC DNA]</scope>
    <source>
        <strain evidence="2 3">NCELM</strain>
    </source>
</reference>
<evidence type="ECO:0000256" key="1">
    <source>
        <dbReference type="SAM" id="MobiDB-lite"/>
    </source>
</evidence>
<accession>A0ABT5AY95</accession>
<dbReference type="PROSITE" id="PS51257">
    <property type="entry name" value="PROKAR_LIPOPROTEIN"/>
    <property type="match status" value="1"/>
</dbReference>
<gene>
    <name evidence="2" type="ORF">POL58_00755</name>
</gene>
<name>A0ABT5AY95_9BACT</name>